<proteinExistence type="predicted"/>
<dbReference type="AlphaFoldDB" id="A0A1I8HH48"/>
<name>A0A1I8HH48_9PLAT</name>
<evidence type="ECO:0000313" key="2">
    <source>
        <dbReference type="WBParaSite" id="maker-uti_cns_0006219-snap-gene-0.5-mRNA-1"/>
    </source>
</evidence>
<reference evidence="2" key="1">
    <citation type="submission" date="2016-11" db="UniProtKB">
        <authorList>
            <consortium name="WormBaseParasite"/>
        </authorList>
    </citation>
    <scope>IDENTIFICATION</scope>
</reference>
<protein>
    <submittedName>
        <fullName evidence="2">PSCyt2 domain-containing protein</fullName>
    </submittedName>
</protein>
<organism evidence="1 2">
    <name type="scientific">Macrostomum lignano</name>
    <dbReference type="NCBI Taxonomy" id="282301"/>
    <lineage>
        <taxon>Eukaryota</taxon>
        <taxon>Metazoa</taxon>
        <taxon>Spiralia</taxon>
        <taxon>Lophotrochozoa</taxon>
        <taxon>Platyhelminthes</taxon>
        <taxon>Rhabditophora</taxon>
        <taxon>Macrostomorpha</taxon>
        <taxon>Macrostomida</taxon>
        <taxon>Macrostomidae</taxon>
        <taxon>Macrostomum</taxon>
    </lineage>
</organism>
<sequence length="140" mass="16322">ICILAAAIAAPHLSVCPSDTALRTEATAQLKKTAAEQPIVENLLAALRRHEALHQAAHLQIEDADSQAEVERRFDPLIMRKRFDPLIMRKRFDPLIMRKRFDPLIMKRFDPLIMKRFDPLIMKRFDPLIIKRFDPLIMRK</sequence>
<dbReference type="WBParaSite" id="maker-uti_cns_0006219-snap-gene-0.5-mRNA-1">
    <property type="protein sequence ID" value="maker-uti_cns_0006219-snap-gene-0.5-mRNA-1"/>
    <property type="gene ID" value="maker-uti_cns_0006219-snap-gene-0.5"/>
</dbReference>
<keyword evidence="1" id="KW-1185">Reference proteome</keyword>
<evidence type="ECO:0000313" key="1">
    <source>
        <dbReference type="Proteomes" id="UP000095280"/>
    </source>
</evidence>
<dbReference type="Proteomes" id="UP000095280">
    <property type="component" value="Unplaced"/>
</dbReference>
<accession>A0A1I8HH48</accession>